<dbReference type="AlphaFoldDB" id="A0A9P9F1N4"/>
<name>A0A9P9F1N4_9HYPO</name>
<keyword evidence="2" id="KW-1185">Reference proteome</keyword>
<reference evidence="1" key="1">
    <citation type="journal article" date="2021" name="Nat. Commun.">
        <title>Genetic determinants of endophytism in the Arabidopsis root mycobiome.</title>
        <authorList>
            <person name="Mesny F."/>
            <person name="Miyauchi S."/>
            <person name="Thiergart T."/>
            <person name="Pickel B."/>
            <person name="Atanasova L."/>
            <person name="Karlsson M."/>
            <person name="Huettel B."/>
            <person name="Barry K.W."/>
            <person name="Haridas S."/>
            <person name="Chen C."/>
            <person name="Bauer D."/>
            <person name="Andreopoulos W."/>
            <person name="Pangilinan J."/>
            <person name="LaButti K."/>
            <person name="Riley R."/>
            <person name="Lipzen A."/>
            <person name="Clum A."/>
            <person name="Drula E."/>
            <person name="Henrissat B."/>
            <person name="Kohler A."/>
            <person name="Grigoriev I.V."/>
            <person name="Martin F.M."/>
            <person name="Hacquard S."/>
        </authorList>
    </citation>
    <scope>NUCLEOTIDE SEQUENCE</scope>
    <source>
        <strain evidence="1">MPI-CAGE-AT-0021</strain>
    </source>
</reference>
<evidence type="ECO:0000313" key="2">
    <source>
        <dbReference type="Proteomes" id="UP000717696"/>
    </source>
</evidence>
<dbReference type="EMBL" id="JAGMUU010000006">
    <property type="protein sequence ID" value="KAH7150221.1"/>
    <property type="molecule type" value="Genomic_DNA"/>
</dbReference>
<gene>
    <name evidence="1" type="ORF">B0J13DRAFT_523284</name>
</gene>
<organism evidence="1 2">
    <name type="scientific">Dactylonectria estremocensis</name>
    <dbReference type="NCBI Taxonomy" id="1079267"/>
    <lineage>
        <taxon>Eukaryota</taxon>
        <taxon>Fungi</taxon>
        <taxon>Dikarya</taxon>
        <taxon>Ascomycota</taxon>
        <taxon>Pezizomycotina</taxon>
        <taxon>Sordariomycetes</taxon>
        <taxon>Hypocreomycetidae</taxon>
        <taxon>Hypocreales</taxon>
        <taxon>Nectriaceae</taxon>
        <taxon>Dactylonectria</taxon>
    </lineage>
</organism>
<accession>A0A9P9F1N4</accession>
<evidence type="ECO:0000313" key="1">
    <source>
        <dbReference type="EMBL" id="KAH7150221.1"/>
    </source>
</evidence>
<dbReference type="OrthoDB" id="5354164at2759"/>
<comment type="caution">
    <text evidence="1">The sequence shown here is derived from an EMBL/GenBank/DDBJ whole genome shotgun (WGS) entry which is preliminary data.</text>
</comment>
<sequence length="213" mass="24203">MTATENPIQGIPQSIQNGAVLLGLSSWHLYPNMLVLKKGPITIDQGDQLVHDGGIRNFEYATAIPAQRDAYKRTVDDTCNLSEGHTRWVTTLVPRDEGYIFDSLRSESMEKLGEDTFPIEEEIIKGQDDYFFRWVRYPNLFMPITKLKVTDFAEVDLDAWEEGTETFAKRVDFQFVSGDVHSCALFTAGSRPNTNHKSQTNMLVPHDVFRKAL</sequence>
<proteinExistence type="predicted"/>
<dbReference type="Proteomes" id="UP000717696">
    <property type="component" value="Unassembled WGS sequence"/>
</dbReference>
<protein>
    <submittedName>
        <fullName evidence="1">Uncharacterized protein</fullName>
    </submittedName>
</protein>